<dbReference type="InParanoid" id="M1YV48"/>
<gene>
    <name evidence="1" type="ORF">NITGR_1050037</name>
</gene>
<reference evidence="1 2" key="1">
    <citation type="journal article" date="2013" name="Front. Microbiol.">
        <title>The genome of Nitrospina gracilis illuminates the metabolism and evolution of the major marine nitrite oxidizer.</title>
        <authorList>
            <person name="Luecker S."/>
            <person name="Nowka B."/>
            <person name="Rattei T."/>
            <person name="Spieck E."/>
            <person name="and Daims H."/>
        </authorList>
    </citation>
    <scope>NUCLEOTIDE SEQUENCE [LARGE SCALE GENOMIC DNA]</scope>
    <source>
        <strain evidence="1 2">3/211</strain>
    </source>
</reference>
<name>M1YV48_NITG3</name>
<evidence type="ECO:0000313" key="1">
    <source>
        <dbReference type="EMBL" id="CCQ89474.1"/>
    </source>
</evidence>
<organism evidence="1 2">
    <name type="scientific">Nitrospina gracilis (strain 3/211)</name>
    <dbReference type="NCBI Taxonomy" id="1266370"/>
    <lineage>
        <taxon>Bacteria</taxon>
        <taxon>Pseudomonadati</taxon>
        <taxon>Nitrospinota/Tectimicrobiota group</taxon>
        <taxon>Nitrospinota</taxon>
        <taxon>Nitrospinia</taxon>
        <taxon>Nitrospinales</taxon>
        <taxon>Nitrospinaceae</taxon>
        <taxon>Nitrospina</taxon>
    </lineage>
</organism>
<dbReference type="STRING" id="1266370.NITGR_1050037"/>
<sequence>MKEHFFKIRGVIVVDDTQTEDDFSMFVKALDDRDAVLKIKEYLRTQAPNVAGRMVGRVVIQGIEKRGTP</sequence>
<evidence type="ECO:0000313" key="2">
    <source>
        <dbReference type="Proteomes" id="UP000011704"/>
    </source>
</evidence>
<comment type="caution">
    <text evidence="1">The sequence shown here is derived from an EMBL/GenBank/DDBJ whole genome shotgun (WGS) entry which is preliminary data.</text>
</comment>
<protein>
    <submittedName>
        <fullName evidence="1">Uncharacterized protein</fullName>
    </submittedName>
</protein>
<dbReference type="HOGENOM" id="CLU_2771686_0_0_0"/>
<proteinExistence type="predicted"/>
<dbReference type="Proteomes" id="UP000011704">
    <property type="component" value="Unassembled WGS sequence"/>
</dbReference>
<keyword evidence="2" id="KW-1185">Reference proteome</keyword>
<dbReference type="EMBL" id="CAQJ01000008">
    <property type="protein sequence ID" value="CCQ89474.1"/>
    <property type="molecule type" value="Genomic_DNA"/>
</dbReference>
<dbReference type="AlphaFoldDB" id="M1YV48"/>
<accession>M1YV48</accession>